<dbReference type="PANTHER" id="PTHR43081:SF19">
    <property type="entry name" value="PH-SENSITIVE ADENYLATE CYCLASE RV1264"/>
    <property type="match status" value="1"/>
</dbReference>
<dbReference type="SUPFAM" id="SSF55073">
    <property type="entry name" value="Nucleotide cyclase"/>
    <property type="match status" value="1"/>
</dbReference>
<dbReference type="Pfam" id="PF00211">
    <property type="entry name" value="Guanylate_cyc"/>
    <property type="match status" value="1"/>
</dbReference>
<feature type="region of interest" description="Disordered" evidence="2">
    <location>
        <begin position="346"/>
        <end position="394"/>
    </location>
</feature>
<dbReference type="EMBL" id="BAAANN010000048">
    <property type="protein sequence ID" value="GAA1988144.1"/>
    <property type="molecule type" value="Genomic_DNA"/>
</dbReference>
<comment type="similarity">
    <text evidence="1">Belongs to the adenylyl cyclase class-3 family.</text>
</comment>
<reference evidence="5" key="1">
    <citation type="journal article" date="2019" name="Int. J. Syst. Evol. Microbiol.">
        <title>The Global Catalogue of Microorganisms (GCM) 10K type strain sequencing project: providing services to taxonomists for standard genome sequencing and annotation.</title>
        <authorList>
            <consortium name="The Broad Institute Genomics Platform"/>
            <consortium name="The Broad Institute Genome Sequencing Center for Infectious Disease"/>
            <person name="Wu L."/>
            <person name="Ma J."/>
        </authorList>
    </citation>
    <scope>NUCLEOTIDE SEQUENCE [LARGE SCALE GENOMIC DNA]</scope>
    <source>
        <strain evidence="5">JCM 14545</strain>
    </source>
</reference>
<dbReference type="InterPro" id="IPR001054">
    <property type="entry name" value="A/G_cyclase"/>
</dbReference>
<dbReference type="Proteomes" id="UP001501116">
    <property type="component" value="Unassembled WGS sequence"/>
</dbReference>
<evidence type="ECO:0000256" key="2">
    <source>
        <dbReference type="SAM" id="MobiDB-lite"/>
    </source>
</evidence>
<dbReference type="Pfam" id="PF16701">
    <property type="entry name" value="Ad_Cy_reg"/>
    <property type="match status" value="1"/>
</dbReference>
<name>A0ABP5E0S9_9PSEU</name>
<evidence type="ECO:0000313" key="5">
    <source>
        <dbReference type="Proteomes" id="UP001501116"/>
    </source>
</evidence>
<dbReference type="InterPro" id="IPR032026">
    <property type="entry name" value="Ad_Cy_reg"/>
</dbReference>
<gene>
    <name evidence="4" type="ORF">GCM10009754_77780</name>
</gene>
<protein>
    <submittedName>
        <fullName evidence="4">Adenylate/guanylate cyclase domain-containing protein</fullName>
    </submittedName>
</protein>
<feature type="compositionally biased region" description="Basic and acidic residues" evidence="2">
    <location>
        <begin position="372"/>
        <end position="383"/>
    </location>
</feature>
<dbReference type="PROSITE" id="PS50125">
    <property type="entry name" value="GUANYLATE_CYCLASE_2"/>
    <property type="match status" value="1"/>
</dbReference>
<evidence type="ECO:0000256" key="1">
    <source>
        <dbReference type="ARBA" id="ARBA00005381"/>
    </source>
</evidence>
<evidence type="ECO:0000259" key="3">
    <source>
        <dbReference type="PROSITE" id="PS50125"/>
    </source>
</evidence>
<proteinExistence type="inferred from homology"/>
<evidence type="ECO:0000313" key="4">
    <source>
        <dbReference type="EMBL" id="GAA1988144.1"/>
    </source>
</evidence>
<comment type="caution">
    <text evidence="4">The sequence shown here is derived from an EMBL/GenBank/DDBJ whole genome shotgun (WGS) entry which is preliminary data.</text>
</comment>
<dbReference type="PANTHER" id="PTHR43081">
    <property type="entry name" value="ADENYLATE CYCLASE, TERMINAL-DIFFERENTIATION SPECIFIC-RELATED"/>
    <property type="match status" value="1"/>
</dbReference>
<dbReference type="Gene3D" id="3.30.70.1230">
    <property type="entry name" value="Nucleotide cyclase"/>
    <property type="match status" value="1"/>
</dbReference>
<dbReference type="InterPro" id="IPR050697">
    <property type="entry name" value="Adenylyl/Guanylyl_Cyclase_3/4"/>
</dbReference>
<dbReference type="CDD" id="cd07302">
    <property type="entry name" value="CHD"/>
    <property type="match status" value="1"/>
</dbReference>
<feature type="compositionally biased region" description="Low complexity" evidence="2">
    <location>
        <begin position="361"/>
        <end position="371"/>
    </location>
</feature>
<dbReference type="SMART" id="SM00044">
    <property type="entry name" value="CYCc"/>
    <property type="match status" value="1"/>
</dbReference>
<organism evidence="4 5">
    <name type="scientific">Amycolatopsis minnesotensis</name>
    <dbReference type="NCBI Taxonomy" id="337894"/>
    <lineage>
        <taxon>Bacteria</taxon>
        <taxon>Bacillati</taxon>
        <taxon>Actinomycetota</taxon>
        <taxon>Actinomycetes</taxon>
        <taxon>Pseudonocardiales</taxon>
        <taxon>Pseudonocardiaceae</taxon>
        <taxon>Amycolatopsis</taxon>
    </lineage>
</organism>
<feature type="domain" description="Guanylate cyclase" evidence="3">
    <location>
        <begin position="169"/>
        <end position="278"/>
    </location>
</feature>
<dbReference type="InterPro" id="IPR029787">
    <property type="entry name" value="Nucleotide_cyclase"/>
</dbReference>
<sequence>MLPEDADTSALQQRLERILLGGKRKYTRLEVAAKAGVPEDRSRRLWRALGFATVGDDEVVFTDADVDAMRIADQLVQSGLVEPSVEVSVTRALGQHLSRLAEWQVHMLWTLITENAADGADERQIARLVDRVLPELEQVQNFVWRRHLAAYAGRALAAPDEDLEARTEVVGFVDMVGYTRLTRQIDDTELSDVLERFEALATEVIAEHRGRVVKMIGDEVLFVADSAADGAEIALALTERTAEDDGLPAVRAGLASGRILSRFGDVYGSVVNLASRLTSVARPGTILVDKELAAELDGDDRFELRSRRPVSVRGYHRLRPSALRRASARPAGKFASSQHLAAEMLGLTDDAGPGNPEDVPGDAAAAPQVPDAEAKTPSGEERSPTPSGRRRRRR</sequence>
<accession>A0ABP5E0S9</accession>
<keyword evidence="5" id="KW-1185">Reference proteome</keyword>